<reference evidence="2 3" key="1">
    <citation type="submission" date="2016-12" db="EMBL/GenBank/DDBJ databases">
        <title>Domibacillus sp. SAOS 44 whole genome sequencing.</title>
        <authorList>
            <person name="Verma A."/>
            <person name="Krishnamurthi S."/>
        </authorList>
    </citation>
    <scope>NUCLEOTIDE SEQUENCE [LARGE SCALE GENOMIC DNA]</scope>
    <source>
        <strain evidence="2 3">SAOS 44</strain>
    </source>
</reference>
<dbReference type="InterPro" id="IPR003325">
    <property type="entry name" value="TerD"/>
</dbReference>
<organism evidence="2 3">
    <name type="scientific">Domibacillus mangrovi</name>
    <dbReference type="NCBI Taxonomy" id="1714354"/>
    <lineage>
        <taxon>Bacteria</taxon>
        <taxon>Bacillati</taxon>
        <taxon>Bacillota</taxon>
        <taxon>Bacilli</taxon>
        <taxon>Bacillales</taxon>
        <taxon>Bacillaceae</taxon>
        <taxon>Domibacillus</taxon>
    </lineage>
</organism>
<sequence length="212" mass="23286">MVKLVNGQKIELTKPSSMVTSIQLGLGWSISDDSASHFDLDALALLVDEADSIHSIVFYNQLTAFDGAVVLSNDNQNGAGTGDDEQLFLQLSYVPASIYKIVVAIVIHEGDERDQTFGKVNDAYVRIVSGETKEEIVCYELEKDFSNETAVVIGEVCRTEDGWIFETSGKGIEGGIRSVCKAYGMTEWPDSFLEKKKALTKTSPLYAKKPLF</sequence>
<dbReference type="EMBL" id="MRWQ01000005">
    <property type="protein sequence ID" value="OKL37343.1"/>
    <property type="molecule type" value="Genomic_DNA"/>
</dbReference>
<comment type="caution">
    <text evidence="2">The sequence shown here is derived from an EMBL/GenBank/DDBJ whole genome shotgun (WGS) entry which is preliminary data.</text>
</comment>
<dbReference type="AlphaFoldDB" id="A0A1Q5P572"/>
<protein>
    <recommendedName>
        <fullName evidence="1">TerD domain-containing protein</fullName>
    </recommendedName>
</protein>
<name>A0A1Q5P572_9BACI</name>
<evidence type="ECO:0000313" key="3">
    <source>
        <dbReference type="Proteomes" id="UP000186524"/>
    </source>
</evidence>
<evidence type="ECO:0000313" key="2">
    <source>
        <dbReference type="EMBL" id="OKL37343.1"/>
    </source>
</evidence>
<gene>
    <name evidence="2" type="ORF">BLL40_07160</name>
</gene>
<dbReference type="OrthoDB" id="4123258at2"/>
<feature type="domain" description="TerD" evidence="1">
    <location>
        <begin position="2"/>
        <end position="183"/>
    </location>
</feature>
<dbReference type="PANTHER" id="PTHR32097:SF17">
    <property type="entry name" value="CAMP-BINDING PROTEIN 1-RELATED"/>
    <property type="match status" value="1"/>
</dbReference>
<accession>A0A1Q5P572</accession>
<dbReference type="Pfam" id="PF02342">
    <property type="entry name" value="TerD"/>
    <property type="match status" value="1"/>
</dbReference>
<dbReference type="Proteomes" id="UP000186524">
    <property type="component" value="Unassembled WGS sequence"/>
</dbReference>
<evidence type="ECO:0000259" key="1">
    <source>
        <dbReference type="Pfam" id="PF02342"/>
    </source>
</evidence>
<keyword evidence="3" id="KW-1185">Reference proteome</keyword>
<dbReference type="CDD" id="cd06974">
    <property type="entry name" value="TerD_like"/>
    <property type="match status" value="1"/>
</dbReference>
<dbReference type="InterPro" id="IPR051324">
    <property type="entry name" value="Stress/Tellurium_Resist"/>
</dbReference>
<proteinExistence type="predicted"/>
<dbReference type="PANTHER" id="PTHR32097">
    <property type="entry name" value="CAMP-BINDING PROTEIN 1-RELATED"/>
    <property type="match status" value="1"/>
</dbReference>
<dbReference type="Gene3D" id="2.60.60.30">
    <property type="entry name" value="sav2460 like domains"/>
    <property type="match status" value="1"/>
</dbReference>
<dbReference type="STRING" id="1714354.BLL40_07160"/>
<dbReference type="RefSeq" id="WP_073711215.1">
    <property type="nucleotide sequence ID" value="NZ_MRWQ01000005.1"/>
</dbReference>